<keyword evidence="3" id="KW-0808">Transferase</keyword>
<evidence type="ECO:0000256" key="7">
    <source>
        <dbReference type="ARBA" id="ARBA00023163"/>
    </source>
</evidence>
<evidence type="ECO:0000256" key="1">
    <source>
        <dbReference type="ARBA" id="ARBA00004328"/>
    </source>
</evidence>
<name>A0A6C0ES38_9ZZZZ</name>
<keyword evidence="7" id="KW-0804">Transcription</keyword>
<evidence type="ECO:0000256" key="4">
    <source>
        <dbReference type="ARBA" id="ARBA00022741"/>
    </source>
</evidence>
<dbReference type="GO" id="GO:0005524">
    <property type="term" value="F:ATP binding"/>
    <property type="evidence" value="ECO:0007669"/>
    <property type="project" value="UniProtKB-KW"/>
</dbReference>
<protein>
    <recommendedName>
        <fullName evidence="8">Poly(A) polymerase catalytic subunit domain-containing protein</fullName>
    </recommendedName>
</protein>
<evidence type="ECO:0000256" key="6">
    <source>
        <dbReference type="ARBA" id="ARBA00022844"/>
    </source>
</evidence>
<evidence type="ECO:0000313" key="9">
    <source>
        <dbReference type="EMBL" id="QHT32004.1"/>
    </source>
</evidence>
<keyword evidence="4" id="KW-0547">Nucleotide-binding</keyword>
<keyword evidence="2" id="KW-0507">mRNA processing</keyword>
<feature type="domain" description="Poly(A) polymerase catalytic subunit" evidence="8">
    <location>
        <begin position="30"/>
        <end position="156"/>
    </location>
</feature>
<comment type="subcellular location">
    <subcellularLocation>
        <location evidence="1">Virion</location>
    </subcellularLocation>
</comment>
<sequence length="403" mass="48290">MEELQTAITENLKYQKKIKRHKYTKPILFNIIDHFISSNQLICYGGIAINTIIPKERFYDEVDIPDYDCFTKNAIKDAKELAIQLSKYETVEVKAAMFKGTYKIFVNSIPMIDFTHIENDLFDKIKYESLVINNIHYAPPNYLRMNIHLELSRPLGDVSRWEKIYNRLDLLNKYHPFIYNKNIINIEVKHPTIYNKLIEKCKKWVIFGEYAMKYFNLPKKYNVSNSNIFILAESLEDVKVELNQNNDLRNYKIKSYSNKFINNFYEFSFNDEPLLYVFITNSCQSYNEIKENDKIIKIANIDTLLMIYYALSFIQPPSLNINNLLVYCYLLQNMNNKSKFSKFSKFNKLTKRFSLPCVGIQPTFEDIRRERDNMYKKYKKTKSKKIYNDYFYQFIPKQTRKRI</sequence>
<dbReference type="GO" id="GO:0016740">
    <property type="term" value="F:transferase activity"/>
    <property type="evidence" value="ECO:0007669"/>
    <property type="project" value="UniProtKB-KW"/>
</dbReference>
<dbReference type="AlphaFoldDB" id="A0A6C0ES38"/>
<dbReference type="InterPro" id="IPR045355">
    <property type="entry name" value="PolyA_pol_cat_su"/>
</dbReference>
<keyword evidence="6" id="KW-0946">Virion</keyword>
<organism evidence="9">
    <name type="scientific">viral metagenome</name>
    <dbReference type="NCBI Taxonomy" id="1070528"/>
    <lineage>
        <taxon>unclassified sequences</taxon>
        <taxon>metagenomes</taxon>
        <taxon>organismal metagenomes</taxon>
    </lineage>
</organism>
<evidence type="ECO:0000256" key="3">
    <source>
        <dbReference type="ARBA" id="ARBA00022679"/>
    </source>
</evidence>
<dbReference type="GO" id="GO:0044423">
    <property type="term" value="C:virion component"/>
    <property type="evidence" value="ECO:0007669"/>
    <property type="project" value="UniProtKB-KW"/>
</dbReference>
<dbReference type="GO" id="GO:0006397">
    <property type="term" value="P:mRNA processing"/>
    <property type="evidence" value="ECO:0007669"/>
    <property type="project" value="UniProtKB-KW"/>
</dbReference>
<proteinExistence type="predicted"/>
<evidence type="ECO:0000259" key="8">
    <source>
        <dbReference type="Pfam" id="PF19244"/>
    </source>
</evidence>
<dbReference type="EMBL" id="MN738929">
    <property type="protein sequence ID" value="QHT32004.1"/>
    <property type="molecule type" value="Genomic_DNA"/>
</dbReference>
<reference evidence="9" key="1">
    <citation type="journal article" date="2020" name="Nature">
        <title>Giant virus diversity and host interactions through global metagenomics.</title>
        <authorList>
            <person name="Schulz F."/>
            <person name="Roux S."/>
            <person name="Paez-Espino D."/>
            <person name="Jungbluth S."/>
            <person name="Walsh D.A."/>
            <person name="Denef V.J."/>
            <person name="McMahon K.D."/>
            <person name="Konstantinidis K.T."/>
            <person name="Eloe-Fadrosh E.A."/>
            <person name="Kyrpides N.C."/>
            <person name="Woyke T."/>
        </authorList>
    </citation>
    <scope>NUCLEOTIDE SEQUENCE</scope>
    <source>
        <strain evidence="9">GVMAG-M-3300009159-65</strain>
    </source>
</reference>
<dbReference type="Pfam" id="PF19244">
    <property type="entry name" value="Poly_A_pol_cat"/>
    <property type="match status" value="1"/>
</dbReference>
<keyword evidence="5" id="KW-0067">ATP-binding</keyword>
<evidence type="ECO:0000256" key="2">
    <source>
        <dbReference type="ARBA" id="ARBA00022664"/>
    </source>
</evidence>
<accession>A0A6C0ES38</accession>
<evidence type="ECO:0000256" key="5">
    <source>
        <dbReference type="ARBA" id="ARBA00022840"/>
    </source>
</evidence>